<keyword evidence="10" id="KW-1185">Reference proteome</keyword>
<dbReference type="RefSeq" id="WP_240827069.1">
    <property type="nucleotide sequence ID" value="NZ_JAKWBL010000001.1"/>
</dbReference>
<dbReference type="InterPro" id="IPR027417">
    <property type="entry name" value="P-loop_NTPase"/>
</dbReference>
<comment type="caution">
    <text evidence="9">The sequence shown here is derived from an EMBL/GenBank/DDBJ whole genome shotgun (WGS) entry which is preliminary data.</text>
</comment>
<organism evidence="9 10">
    <name type="scientific">Niabella ginsengisoli</name>
    <dbReference type="NCBI Taxonomy" id="522298"/>
    <lineage>
        <taxon>Bacteria</taxon>
        <taxon>Pseudomonadati</taxon>
        <taxon>Bacteroidota</taxon>
        <taxon>Chitinophagia</taxon>
        <taxon>Chitinophagales</taxon>
        <taxon>Chitinophagaceae</taxon>
        <taxon>Niabella</taxon>
    </lineage>
</organism>
<proteinExistence type="inferred from homology"/>
<comment type="similarity">
    <text evidence="2">Belongs to the RecN family.</text>
</comment>
<evidence type="ECO:0000313" key="10">
    <source>
        <dbReference type="Proteomes" id="UP001202248"/>
    </source>
</evidence>
<dbReference type="CDD" id="cd03241">
    <property type="entry name" value="ABC_RecN"/>
    <property type="match status" value="1"/>
</dbReference>
<keyword evidence="5" id="KW-0227">DNA damage</keyword>
<dbReference type="Gene3D" id="3.40.50.300">
    <property type="entry name" value="P-loop containing nucleotide triphosphate hydrolases"/>
    <property type="match status" value="1"/>
</dbReference>
<dbReference type="Proteomes" id="UP001202248">
    <property type="component" value="Unassembled WGS sequence"/>
</dbReference>
<dbReference type="InterPro" id="IPR004604">
    <property type="entry name" value="DNA_recomb/repair_RecN"/>
</dbReference>
<gene>
    <name evidence="9" type="ORF">MKP09_07150</name>
</gene>
<dbReference type="SUPFAM" id="SSF52540">
    <property type="entry name" value="P-loop containing nucleoside triphosphate hydrolases"/>
    <property type="match status" value="1"/>
</dbReference>
<accession>A0ABS9SH58</accession>
<keyword evidence="7" id="KW-0234">DNA repair</keyword>
<dbReference type="PANTHER" id="PTHR11059">
    <property type="entry name" value="DNA REPAIR PROTEIN RECN"/>
    <property type="match status" value="1"/>
</dbReference>
<reference evidence="9 10" key="1">
    <citation type="submission" date="2022-02" db="EMBL/GenBank/DDBJ databases">
        <authorList>
            <person name="Min J."/>
        </authorList>
    </citation>
    <scope>NUCLEOTIDE SEQUENCE [LARGE SCALE GENOMIC DNA]</scope>
    <source>
        <strain evidence="9 10">GR10-1</strain>
    </source>
</reference>
<dbReference type="PANTHER" id="PTHR11059:SF0">
    <property type="entry name" value="DNA REPAIR PROTEIN RECN"/>
    <property type="match status" value="1"/>
</dbReference>
<keyword evidence="4" id="KW-0547">Nucleotide-binding</keyword>
<evidence type="ECO:0000256" key="3">
    <source>
        <dbReference type="ARBA" id="ARBA00021315"/>
    </source>
</evidence>
<evidence type="ECO:0000256" key="8">
    <source>
        <dbReference type="ARBA" id="ARBA00033408"/>
    </source>
</evidence>
<dbReference type="EMBL" id="JAKWBL010000001">
    <property type="protein sequence ID" value="MCH5597698.1"/>
    <property type="molecule type" value="Genomic_DNA"/>
</dbReference>
<name>A0ABS9SH58_9BACT</name>
<keyword evidence="6" id="KW-0067">ATP-binding</keyword>
<evidence type="ECO:0000256" key="4">
    <source>
        <dbReference type="ARBA" id="ARBA00022741"/>
    </source>
</evidence>
<evidence type="ECO:0000256" key="5">
    <source>
        <dbReference type="ARBA" id="ARBA00022763"/>
    </source>
</evidence>
<sequence>MLNIQNKLEEKLQAVLNIGDQIAQLEKQTGTFEKNVVDLGEKISQARKKQIPSFEKKVNQMLAQVGMPNAVLKVSVTPQAPSLSGIDDIEFLFDANKSGQFKPVRKVASGGELSRLMLCIKSLVAEKMDMPTLIFDEIDTGISGEAAKQVGAIMKTLAANRQVICITHQPQIAGKADAHFFVYKELKSDKVKTNIRQLDIDERITAIAKMLGGEKPTTAALENAREMVQH</sequence>
<evidence type="ECO:0000313" key="9">
    <source>
        <dbReference type="EMBL" id="MCH5597698.1"/>
    </source>
</evidence>
<evidence type="ECO:0000256" key="2">
    <source>
        <dbReference type="ARBA" id="ARBA00009441"/>
    </source>
</evidence>
<protein>
    <recommendedName>
        <fullName evidence="3">DNA repair protein RecN</fullName>
    </recommendedName>
    <alternativeName>
        <fullName evidence="8">Recombination protein N</fullName>
    </alternativeName>
</protein>
<evidence type="ECO:0000256" key="7">
    <source>
        <dbReference type="ARBA" id="ARBA00023204"/>
    </source>
</evidence>
<evidence type="ECO:0000256" key="6">
    <source>
        <dbReference type="ARBA" id="ARBA00022840"/>
    </source>
</evidence>
<evidence type="ECO:0000256" key="1">
    <source>
        <dbReference type="ARBA" id="ARBA00003618"/>
    </source>
</evidence>
<comment type="function">
    <text evidence="1">May be involved in recombinational repair of damaged DNA.</text>
</comment>